<evidence type="ECO:0000259" key="12">
    <source>
        <dbReference type="Pfam" id="PF02581"/>
    </source>
</evidence>
<evidence type="ECO:0000256" key="2">
    <source>
        <dbReference type="ARBA" id="ARBA00022679"/>
    </source>
</evidence>
<feature type="binding site" evidence="9">
    <location>
        <position position="270"/>
    </location>
    <ligand>
        <name>4-amino-2-methyl-5-(diphosphooxymethyl)pyrimidine</name>
        <dbReference type="ChEBI" id="CHEBI:57841"/>
    </ligand>
</feature>
<keyword evidence="2 9" id="KW-0808">Transferase</keyword>
<evidence type="ECO:0000256" key="5">
    <source>
        <dbReference type="ARBA" id="ARBA00022977"/>
    </source>
</evidence>
<feature type="binding site" evidence="9">
    <location>
        <position position="297"/>
    </location>
    <ligand>
        <name>2-[(2R,5Z)-2-carboxy-4-methylthiazol-5(2H)-ylidene]ethyl phosphate</name>
        <dbReference type="ChEBI" id="CHEBI:62899"/>
    </ligand>
</feature>
<dbReference type="InterPro" id="IPR022998">
    <property type="entry name" value="ThiamineP_synth_TenI"/>
</dbReference>
<evidence type="ECO:0000256" key="7">
    <source>
        <dbReference type="ARBA" id="ARBA00047851"/>
    </source>
</evidence>
<evidence type="ECO:0000313" key="15">
    <source>
        <dbReference type="Proteomes" id="UP000030321"/>
    </source>
</evidence>
<dbReference type="PIRSF" id="PIRSF000512">
    <property type="entry name" value="TMP_PPase_Cyanobac_prd"/>
    <property type="match status" value="1"/>
</dbReference>
<feature type="binding site" evidence="9">
    <location>
        <position position="222"/>
    </location>
    <ligand>
        <name>Mg(2+)</name>
        <dbReference type="ChEBI" id="CHEBI:18420"/>
    </ligand>
</feature>
<feature type="binding site" evidence="9">
    <location>
        <position position="203"/>
    </location>
    <ligand>
        <name>Mg(2+)</name>
        <dbReference type="ChEBI" id="CHEBI:18420"/>
    </ligand>
</feature>
<evidence type="ECO:0000256" key="1">
    <source>
        <dbReference type="ARBA" id="ARBA00005165"/>
    </source>
</evidence>
<dbReference type="InterPro" id="IPR013785">
    <property type="entry name" value="Aldolase_TIM"/>
</dbReference>
<comment type="pathway">
    <text evidence="1 9 11">Cofactor biosynthesis; thiamine diphosphate biosynthesis; thiamine phosphate from 4-amino-2-methyl-5-diphosphomethylpyrimidine and 4-methyl-5-(2-phosphoethyl)-thiazole: step 1/1.</text>
</comment>
<feature type="domain" description="Thiamine phosphate synthase/TenI" evidence="12">
    <location>
        <begin position="144"/>
        <end position="320"/>
    </location>
</feature>
<protein>
    <recommendedName>
        <fullName evidence="9">Thiamine-phosphate synthase</fullName>
        <shortName evidence="9">TP synthase</shortName>
        <shortName evidence="9">TPS</shortName>
        <ecNumber evidence="9">2.5.1.3</ecNumber>
    </recommendedName>
    <alternativeName>
        <fullName evidence="9">Thiamine-phosphate pyrophosphorylase</fullName>
        <shortName evidence="9">TMP pyrophosphorylase</shortName>
        <shortName evidence="9">TMP-PPase</shortName>
    </alternativeName>
</protein>
<dbReference type="UniPathway" id="UPA00060">
    <property type="reaction ID" value="UER00141"/>
</dbReference>
<dbReference type="GO" id="GO:0009229">
    <property type="term" value="P:thiamine diphosphate biosynthetic process"/>
    <property type="evidence" value="ECO:0007669"/>
    <property type="project" value="UniProtKB-UniRule"/>
</dbReference>
<evidence type="ECO:0000256" key="8">
    <source>
        <dbReference type="ARBA" id="ARBA00047883"/>
    </source>
</evidence>
<evidence type="ECO:0000256" key="11">
    <source>
        <dbReference type="RuleBase" id="RU004253"/>
    </source>
</evidence>
<dbReference type="NCBIfam" id="TIGR00693">
    <property type="entry name" value="thiE"/>
    <property type="match status" value="1"/>
</dbReference>
<dbReference type="Pfam" id="PF02581">
    <property type="entry name" value="TMP-TENI"/>
    <property type="match status" value="1"/>
</dbReference>
<dbReference type="FunFam" id="3.20.20.70:FF:000096">
    <property type="entry name" value="Thiamine-phosphate synthase"/>
    <property type="match status" value="1"/>
</dbReference>
<comment type="catalytic activity">
    <reaction evidence="8 9 10">
        <text>2-[(2R,5Z)-2-carboxy-4-methylthiazol-5(2H)-ylidene]ethyl phosphate + 4-amino-2-methyl-5-(diphosphooxymethyl)pyrimidine + 2 H(+) = thiamine phosphate + CO2 + diphosphate</text>
        <dbReference type="Rhea" id="RHEA:47844"/>
        <dbReference type="ChEBI" id="CHEBI:15378"/>
        <dbReference type="ChEBI" id="CHEBI:16526"/>
        <dbReference type="ChEBI" id="CHEBI:33019"/>
        <dbReference type="ChEBI" id="CHEBI:37575"/>
        <dbReference type="ChEBI" id="CHEBI:57841"/>
        <dbReference type="ChEBI" id="CHEBI:62899"/>
        <dbReference type="EC" id="2.5.1.3"/>
    </reaction>
</comment>
<comment type="similarity">
    <text evidence="9 10">Belongs to the thiamine-phosphate synthase family.</text>
</comment>
<dbReference type="GO" id="GO:0000287">
    <property type="term" value="F:magnesium ion binding"/>
    <property type="evidence" value="ECO:0007669"/>
    <property type="project" value="UniProtKB-UniRule"/>
</dbReference>
<evidence type="ECO:0000259" key="13">
    <source>
        <dbReference type="Pfam" id="PF17792"/>
    </source>
</evidence>
<dbReference type="CDD" id="cd00564">
    <property type="entry name" value="TMP_TenI"/>
    <property type="match status" value="1"/>
</dbReference>
<comment type="function">
    <text evidence="9">Condenses 4-methyl-5-(beta-hydroxyethyl)thiazole monophosphate (THZ-P) and 2-methyl-4-amino-5-hydroxymethyl pyrimidine pyrophosphate (HMP-PP) to form thiamine monophosphate (TMP).</text>
</comment>
<dbReference type="HAMAP" id="MF_01327">
    <property type="entry name" value="TMP_synthase_cyanobact"/>
    <property type="match status" value="1"/>
</dbReference>
<feature type="region of interest" description="Unknown" evidence="9">
    <location>
        <begin position="1"/>
        <end position="122"/>
    </location>
</feature>
<organism evidence="14 15">
    <name type="scientific">Microcystis aeruginosa NIES-44</name>
    <dbReference type="NCBI Taxonomy" id="449439"/>
    <lineage>
        <taxon>Bacteria</taxon>
        <taxon>Bacillati</taxon>
        <taxon>Cyanobacteriota</taxon>
        <taxon>Cyanophyceae</taxon>
        <taxon>Oscillatoriophycideae</taxon>
        <taxon>Chroococcales</taxon>
        <taxon>Microcystaceae</taxon>
        <taxon>Microcystis</taxon>
    </lineage>
</organism>
<evidence type="ECO:0000256" key="10">
    <source>
        <dbReference type="RuleBase" id="RU003826"/>
    </source>
</evidence>
<dbReference type="PANTHER" id="PTHR20857:SF15">
    <property type="entry name" value="THIAMINE-PHOSPHATE SYNTHASE"/>
    <property type="match status" value="1"/>
</dbReference>
<dbReference type="Pfam" id="PF17792">
    <property type="entry name" value="ThiD2"/>
    <property type="match status" value="1"/>
</dbReference>
<evidence type="ECO:0000256" key="9">
    <source>
        <dbReference type="HAMAP-Rule" id="MF_01327"/>
    </source>
</evidence>
<feature type="binding site" evidence="9">
    <location>
        <begin position="170"/>
        <end position="174"/>
    </location>
    <ligand>
        <name>4-amino-2-methyl-5-(diphosphooxymethyl)pyrimidine</name>
        <dbReference type="ChEBI" id="CHEBI:57841"/>
    </ligand>
</feature>
<dbReference type="InterPro" id="IPR036206">
    <property type="entry name" value="ThiamineP_synth_sf"/>
</dbReference>
<feature type="binding site" evidence="9">
    <location>
        <position position="202"/>
    </location>
    <ligand>
        <name>4-amino-2-methyl-5-(diphosphooxymethyl)pyrimidine</name>
        <dbReference type="ChEBI" id="CHEBI:57841"/>
    </ligand>
</feature>
<feature type="domain" description="ThiD2" evidence="13">
    <location>
        <begin position="10"/>
        <end position="128"/>
    </location>
</feature>
<comment type="catalytic activity">
    <reaction evidence="7 9 10">
        <text>2-(2-carboxy-4-methylthiazol-5-yl)ethyl phosphate + 4-amino-2-methyl-5-(diphosphooxymethyl)pyrimidine + 2 H(+) = thiamine phosphate + CO2 + diphosphate</text>
        <dbReference type="Rhea" id="RHEA:47848"/>
        <dbReference type="ChEBI" id="CHEBI:15378"/>
        <dbReference type="ChEBI" id="CHEBI:16526"/>
        <dbReference type="ChEBI" id="CHEBI:33019"/>
        <dbReference type="ChEBI" id="CHEBI:37575"/>
        <dbReference type="ChEBI" id="CHEBI:57841"/>
        <dbReference type="ChEBI" id="CHEBI:62890"/>
        <dbReference type="EC" id="2.5.1.3"/>
    </reaction>
</comment>
<dbReference type="Proteomes" id="UP000030321">
    <property type="component" value="Unassembled WGS sequence"/>
</dbReference>
<accession>A0A0A1VTG2</accession>
<proteinExistence type="inferred from homology"/>
<gene>
    <name evidence="9" type="primary">thiE</name>
    <name evidence="14" type="ORF">N44_01149</name>
</gene>
<dbReference type="Gene3D" id="3.20.20.70">
    <property type="entry name" value="Aldolase class I"/>
    <property type="match status" value="1"/>
</dbReference>
<dbReference type="HAMAP" id="MF_00097">
    <property type="entry name" value="TMP_synthase"/>
    <property type="match status" value="1"/>
</dbReference>
<dbReference type="SUPFAM" id="SSF51391">
    <property type="entry name" value="Thiamin phosphate synthase"/>
    <property type="match status" value="1"/>
</dbReference>
<evidence type="ECO:0000256" key="6">
    <source>
        <dbReference type="ARBA" id="ARBA00047334"/>
    </source>
</evidence>
<dbReference type="NCBIfam" id="NF002727">
    <property type="entry name" value="PRK02615.1"/>
    <property type="match status" value="1"/>
</dbReference>
<dbReference type="GO" id="GO:0009228">
    <property type="term" value="P:thiamine biosynthetic process"/>
    <property type="evidence" value="ECO:0007669"/>
    <property type="project" value="UniProtKB-KW"/>
</dbReference>
<sequence>MKLETTAIKRILDANLDRAREGLRIIEEWCRFGLDNPDLAQECKEMRHQLASWHSIDLKLHRDTAGDIGRDLSHPREEIRETVEGLLQANLARVQEAFRVLEEYGKLYDLELGIACKRLRYRVYQLESKLLISPPLEKLQASPLYLVTSPAENLLEIVELALKGGLKLVQYRHKTAADTIRLEEAAKLCELCHRYDALFIMNDRVDIAQAIHADGVHLGQQDVPISLARQFLGPGAIIGRSTTNPQEMAKAIQEKADYVGVGPVYATPTKAGKTPAGLEYVRYARENCPLPWFAIGGIDSNNIKEVLEAGAQRVAVVRAIMEAQHPDVVTQQLLNQLGLAE</sequence>
<keyword evidence="3 9" id="KW-0479">Metal-binding</keyword>
<evidence type="ECO:0000256" key="3">
    <source>
        <dbReference type="ARBA" id="ARBA00022723"/>
    </source>
</evidence>
<keyword evidence="4 9" id="KW-0460">Magnesium</keyword>
<reference evidence="15" key="1">
    <citation type="journal article" date="2015" name="Genome">
        <title>Whole Genome Sequence of the Non-Microcystin-Producing Microcystis aeruginosa Strain NIES-44.</title>
        <authorList>
            <person name="Okano K."/>
            <person name="Miyata N."/>
            <person name="Ozaki Y."/>
        </authorList>
    </citation>
    <scope>NUCLEOTIDE SEQUENCE [LARGE SCALE GENOMIC DNA]</scope>
    <source>
        <strain evidence="15">NIES-44</strain>
    </source>
</reference>
<comment type="caution">
    <text evidence="14">The sequence shown here is derived from an EMBL/GenBank/DDBJ whole genome shotgun (WGS) entry which is preliminary data.</text>
</comment>
<comment type="cofactor">
    <cofactor evidence="9">
        <name>Mg(2+)</name>
        <dbReference type="ChEBI" id="CHEBI:18420"/>
    </cofactor>
    <text evidence="9">Binds 1 Mg(2+) ion per subunit.</text>
</comment>
<dbReference type="InterPro" id="IPR034291">
    <property type="entry name" value="TMP_synthase"/>
</dbReference>
<feature type="region of interest" description="Thiamine-phosphate synthase" evidence="9">
    <location>
        <begin position="123"/>
        <end position="341"/>
    </location>
</feature>
<feature type="binding site" evidence="9">
    <location>
        <begin position="267"/>
        <end position="269"/>
    </location>
    <ligand>
        <name>2-[(2R,5Z)-2-carboxy-4-methylthiazol-5(2H)-ylidene]ethyl phosphate</name>
        <dbReference type="ChEBI" id="CHEBI:62899"/>
    </ligand>
</feature>
<keyword evidence="5 9" id="KW-0784">Thiamine biosynthesis</keyword>
<dbReference type="PANTHER" id="PTHR20857">
    <property type="entry name" value="THIAMINE-PHOSPHATE PYROPHOSPHORYLASE"/>
    <property type="match status" value="1"/>
</dbReference>
<evidence type="ECO:0000256" key="4">
    <source>
        <dbReference type="ARBA" id="ARBA00022842"/>
    </source>
</evidence>
<dbReference type="RefSeq" id="WP_045358419.1">
    <property type="nucleotide sequence ID" value="NZ_BBPA01000022.1"/>
</dbReference>
<comment type="catalytic activity">
    <reaction evidence="6 9 10">
        <text>4-methyl-5-(2-phosphooxyethyl)-thiazole + 4-amino-2-methyl-5-(diphosphooxymethyl)pyrimidine + H(+) = thiamine phosphate + diphosphate</text>
        <dbReference type="Rhea" id="RHEA:22328"/>
        <dbReference type="ChEBI" id="CHEBI:15378"/>
        <dbReference type="ChEBI" id="CHEBI:33019"/>
        <dbReference type="ChEBI" id="CHEBI:37575"/>
        <dbReference type="ChEBI" id="CHEBI:57841"/>
        <dbReference type="ChEBI" id="CHEBI:58296"/>
        <dbReference type="EC" id="2.5.1.3"/>
    </reaction>
</comment>
<evidence type="ECO:0000313" key="14">
    <source>
        <dbReference type="EMBL" id="GAL92591.1"/>
    </source>
</evidence>
<dbReference type="EMBL" id="BBPA01000022">
    <property type="protein sequence ID" value="GAL92591.1"/>
    <property type="molecule type" value="Genomic_DNA"/>
</dbReference>
<dbReference type="InterPro" id="IPR016229">
    <property type="entry name" value="TMP_synthase_cyanobac_bac"/>
</dbReference>
<dbReference type="AlphaFoldDB" id="A0A0A1VTG2"/>
<feature type="binding site" evidence="9">
    <location>
        <position position="241"/>
    </location>
    <ligand>
        <name>4-amino-2-methyl-5-(diphosphooxymethyl)pyrimidine</name>
        <dbReference type="ChEBI" id="CHEBI:57841"/>
    </ligand>
</feature>
<name>A0A0A1VTG2_MICAE</name>
<dbReference type="InterPro" id="IPR041397">
    <property type="entry name" value="ThiD2"/>
</dbReference>
<dbReference type="EC" id="2.5.1.3" evidence="9"/>
<dbReference type="GO" id="GO:0004789">
    <property type="term" value="F:thiamine-phosphate diphosphorylase activity"/>
    <property type="evidence" value="ECO:0007669"/>
    <property type="project" value="UniProtKB-UniRule"/>
</dbReference>
<dbReference type="GO" id="GO:0005737">
    <property type="term" value="C:cytoplasm"/>
    <property type="evidence" value="ECO:0007669"/>
    <property type="project" value="TreeGrafter"/>
</dbReference>